<feature type="active site" description="Nucleophile" evidence="1">
    <location>
        <position position="185"/>
    </location>
</feature>
<dbReference type="STRING" id="101127.A0A1X2GR53"/>
<feature type="site" description="Cleavage; by autolysis" evidence="2">
    <location>
        <begin position="184"/>
        <end position="185"/>
    </location>
</feature>
<keyword evidence="4" id="KW-1185">Reference proteome</keyword>
<dbReference type="CDD" id="cd04514">
    <property type="entry name" value="Taspase1_like"/>
    <property type="match status" value="1"/>
</dbReference>
<comment type="caution">
    <text evidence="3">The sequence shown here is derived from an EMBL/GenBank/DDBJ whole genome shotgun (WGS) entry which is preliminary data.</text>
</comment>
<dbReference type="PANTHER" id="PTHR10188:SF8">
    <property type="entry name" value="THREONINE ASPARTASE 1"/>
    <property type="match status" value="1"/>
</dbReference>
<name>A0A1X2GR53_9FUNG</name>
<sequence>MDPPMFIAVHVGAGHLSRKKEKRYRSVCARACRRAMELLKQGESAVNAVSAAIAILEDDQVTNAGYGSNLTLHASVECDASLMDGQTAAFGAVAAVPGVRNPIQVCQEMVHENNRGLLALGRIPPMMLCGSGAKEWAKQRGLATVVEKDQISSEAMDTYVTCMQMLQDAVKTQPATEEQDRNHDTVGAICIDGCGNIASGVSSGGILLKSPGRIGEAAMFGSGCWAENKTSDGPGLACSVSGTGEQIVRSDVTRKLLDRLRHQDDLHAAMTQGLQRDFLDSPSLAVYDEKSVGLIALRWGKRLEFWYGHVTESMGVGYMSSASPGPKTLISRKAPSMSVLSSGLII</sequence>
<evidence type="ECO:0000256" key="1">
    <source>
        <dbReference type="PIRSR" id="PIRSR600246-1"/>
    </source>
</evidence>
<dbReference type="SUPFAM" id="SSF56235">
    <property type="entry name" value="N-terminal nucleophile aminohydrolases (Ntn hydrolases)"/>
    <property type="match status" value="1"/>
</dbReference>
<reference evidence="3 4" key="1">
    <citation type="submission" date="2016-07" db="EMBL/GenBank/DDBJ databases">
        <title>Pervasive Adenine N6-methylation of Active Genes in Fungi.</title>
        <authorList>
            <consortium name="DOE Joint Genome Institute"/>
            <person name="Mondo S.J."/>
            <person name="Dannebaum R.O."/>
            <person name="Kuo R.C."/>
            <person name="Labutti K."/>
            <person name="Haridas S."/>
            <person name="Kuo A."/>
            <person name="Salamov A."/>
            <person name="Ahrendt S.R."/>
            <person name="Lipzen A."/>
            <person name="Sullivan W."/>
            <person name="Andreopoulos W.B."/>
            <person name="Clum A."/>
            <person name="Lindquist E."/>
            <person name="Daum C."/>
            <person name="Ramamoorthy G.K."/>
            <person name="Gryganskyi A."/>
            <person name="Culley D."/>
            <person name="Magnuson J.K."/>
            <person name="James T.Y."/>
            <person name="O'Malley M.A."/>
            <person name="Stajich J.E."/>
            <person name="Spatafora J.W."/>
            <person name="Visel A."/>
            <person name="Grigoriev I.V."/>
        </authorList>
    </citation>
    <scope>NUCLEOTIDE SEQUENCE [LARGE SCALE GENOMIC DNA]</scope>
    <source>
        <strain evidence="3 4">NRRL 3301</strain>
    </source>
</reference>
<dbReference type="AlphaFoldDB" id="A0A1X2GR53"/>
<accession>A0A1X2GR53</accession>
<evidence type="ECO:0000313" key="3">
    <source>
        <dbReference type="EMBL" id="ORX59538.1"/>
    </source>
</evidence>
<dbReference type="InterPro" id="IPR037464">
    <property type="entry name" value="Taspase1"/>
</dbReference>
<gene>
    <name evidence="3" type="ORF">DM01DRAFT_1300853</name>
</gene>
<dbReference type="GO" id="GO:0005737">
    <property type="term" value="C:cytoplasm"/>
    <property type="evidence" value="ECO:0007669"/>
    <property type="project" value="TreeGrafter"/>
</dbReference>
<dbReference type="PANTHER" id="PTHR10188">
    <property type="entry name" value="L-ASPARAGINASE"/>
    <property type="match status" value="1"/>
</dbReference>
<organism evidence="3 4">
    <name type="scientific">Hesseltinella vesiculosa</name>
    <dbReference type="NCBI Taxonomy" id="101127"/>
    <lineage>
        <taxon>Eukaryota</taxon>
        <taxon>Fungi</taxon>
        <taxon>Fungi incertae sedis</taxon>
        <taxon>Mucoromycota</taxon>
        <taxon>Mucoromycotina</taxon>
        <taxon>Mucoromycetes</taxon>
        <taxon>Mucorales</taxon>
        <taxon>Cunninghamellaceae</taxon>
        <taxon>Hesseltinella</taxon>
    </lineage>
</organism>
<dbReference type="GO" id="GO:0051604">
    <property type="term" value="P:protein maturation"/>
    <property type="evidence" value="ECO:0007669"/>
    <property type="project" value="TreeGrafter"/>
</dbReference>
<protein>
    <submittedName>
        <fullName evidence="3">N-terminal nucleophile aminohydrolase</fullName>
    </submittedName>
</protein>
<dbReference type="EMBL" id="MCGT01000005">
    <property type="protein sequence ID" value="ORX59538.1"/>
    <property type="molecule type" value="Genomic_DNA"/>
</dbReference>
<dbReference type="InterPro" id="IPR029055">
    <property type="entry name" value="Ntn_hydrolases_N"/>
</dbReference>
<keyword evidence="3" id="KW-0378">Hydrolase</keyword>
<evidence type="ECO:0000256" key="2">
    <source>
        <dbReference type="PIRSR" id="PIRSR600246-3"/>
    </source>
</evidence>
<evidence type="ECO:0000313" key="4">
    <source>
        <dbReference type="Proteomes" id="UP000242146"/>
    </source>
</evidence>
<dbReference type="GO" id="GO:0004298">
    <property type="term" value="F:threonine-type endopeptidase activity"/>
    <property type="evidence" value="ECO:0007669"/>
    <property type="project" value="InterPro"/>
</dbReference>
<dbReference type="Gene3D" id="3.60.20.30">
    <property type="entry name" value="(Glycosyl)asparaginase"/>
    <property type="match status" value="1"/>
</dbReference>
<dbReference type="InterPro" id="IPR000246">
    <property type="entry name" value="Peptidase_T2"/>
</dbReference>
<dbReference type="OrthoDB" id="2262349at2759"/>
<dbReference type="Pfam" id="PF01112">
    <property type="entry name" value="Asparaginase_2"/>
    <property type="match status" value="1"/>
</dbReference>
<proteinExistence type="predicted"/>
<dbReference type="Proteomes" id="UP000242146">
    <property type="component" value="Unassembled WGS sequence"/>
</dbReference>